<evidence type="ECO:0000313" key="2">
    <source>
        <dbReference type="Proteomes" id="UP001432027"/>
    </source>
</evidence>
<dbReference type="Proteomes" id="UP001432027">
    <property type="component" value="Unassembled WGS sequence"/>
</dbReference>
<keyword evidence="2" id="KW-1185">Reference proteome</keyword>
<protein>
    <submittedName>
        <fullName evidence="1">Uncharacterized protein</fullName>
    </submittedName>
</protein>
<accession>A0AAV5SE59</accession>
<comment type="caution">
    <text evidence="1">The sequence shown here is derived from an EMBL/GenBank/DDBJ whole genome shotgun (WGS) entry which is preliminary data.</text>
</comment>
<gene>
    <name evidence="1" type="ORF">PENTCL1PPCAC_3523</name>
</gene>
<evidence type="ECO:0000313" key="1">
    <source>
        <dbReference type="EMBL" id="GMS81348.1"/>
    </source>
</evidence>
<proteinExistence type="predicted"/>
<sequence>ITMVKQFTHSITYSIVSVMPIDEPTRQVTGLRMLMVVASPPIDGPTSLFYPAADAARGGARNDFRLSPGAVRKKREHSPYLSSSSPDYCSGVGLNSDLSILHTLASVRKKR</sequence>
<reference evidence="1" key="1">
    <citation type="submission" date="2023-10" db="EMBL/GenBank/DDBJ databases">
        <title>Genome assembly of Pristionchus species.</title>
        <authorList>
            <person name="Yoshida K."/>
            <person name="Sommer R.J."/>
        </authorList>
    </citation>
    <scope>NUCLEOTIDE SEQUENCE</scope>
    <source>
        <strain evidence="1">RS0144</strain>
    </source>
</reference>
<feature type="non-terminal residue" evidence="1">
    <location>
        <position position="1"/>
    </location>
</feature>
<dbReference type="AlphaFoldDB" id="A0AAV5SE59"/>
<organism evidence="1 2">
    <name type="scientific">Pristionchus entomophagus</name>
    <dbReference type="NCBI Taxonomy" id="358040"/>
    <lineage>
        <taxon>Eukaryota</taxon>
        <taxon>Metazoa</taxon>
        <taxon>Ecdysozoa</taxon>
        <taxon>Nematoda</taxon>
        <taxon>Chromadorea</taxon>
        <taxon>Rhabditida</taxon>
        <taxon>Rhabditina</taxon>
        <taxon>Diplogasteromorpha</taxon>
        <taxon>Diplogasteroidea</taxon>
        <taxon>Neodiplogasteridae</taxon>
        <taxon>Pristionchus</taxon>
    </lineage>
</organism>
<name>A0AAV5SE59_9BILA</name>
<dbReference type="EMBL" id="BTSX01000001">
    <property type="protein sequence ID" value="GMS81348.1"/>
    <property type="molecule type" value="Genomic_DNA"/>
</dbReference>